<keyword evidence="6" id="KW-1133">Transmembrane helix</keyword>
<reference evidence="11" key="1">
    <citation type="submission" date="2023-07" db="EMBL/GenBank/DDBJ databases">
        <authorList>
            <consortium name="AG Swart"/>
            <person name="Singh M."/>
            <person name="Singh A."/>
            <person name="Seah K."/>
            <person name="Emmerich C."/>
        </authorList>
    </citation>
    <scope>NUCLEOTIDE SEQUENCE</scope>
    <source>
        <strain evidence="11">DP1</strain>
    </source>
</reference>
<keyword evidence="4 9" id="KW-0812">Transmembrane</keyword>
<evidence type="ECO:0000256" key="9">
    <source>
        <dbReference type="PROSITE-ProRule" id="PRU00282"/>
    </source>
</evidence>
<dbReference type="GO" id="GO:0006843">
    <property type="term" value="P:mitochondrial citrate transmembrane transport"/>
    <property type="evidence" value="ECO:0007669"/>
    <property type="project" value="TreeGrafter"/>
</dbReference>
<dbReference type="PANTHER" id="PTHR45788">
    <property type="entry name" value="SUCCINATE/FUMARATE MITOCHONDRIAL TRANSPORTER-RELATED"/>
    <property type="match status" value="1"/>
</dbReference>
<dbReference type="SUPFAM" id="SSF103506">
    <property type="entry name" value="Mitochondrial carrier"/>
    <property type="match status" value="1"/>
</dbReference>
<dbReference type="GO" id="GO:0071913">
    <property type="term" value="F:citrate secondary active transmembrane transporter activity"/>
    <property type="evidence" value="ECO:0007669"/>
    <property type="project" value="TreeGrafter"/>
</dbReference>
<evidence type="ECO:0000256" key="10">
    <source>
        <dbReference type="RuleBase" id="RU000488"/>
    </source>
</evidence>
<evidence type="ECO:0008006" key="13">
    <source>
        <dbReference type="Google" id="ProtNLM"/>
    </source>
</evidence>
<comment type="similarity">
    <text evidence="2 10">Belongs to the mitochondrial carrier (TC 2.A.29) family.</text>
</comment>
<evidence type="ECO:0000256" key="1">
    <source>
        <dbReference type="ARBA" id="ARBA00004225"/>
    </source>
</evidence>
<evidence type="ECO:0000256" key="7">
    <source>
        <dbReference type="ARBA" id="ARBA00023128"/>
    </source>
</evidence>
<sequence>MAEADDNSPIRRFIQNHPLNLAIISSLSGMLKSIIALPIQHPLDTLKVNYQIQNKLKNEFEVIKHIHAERGGVKGFYYGYMANQSKQIFKASYRYPLLSCLPRFYAGLFGSKYEDHKYAMRILTSFSLAIIEATLITPFERLQVFLMTSKFGDSNYRDFFDMIKTKARKELFKGYSPYILKQCVSWTIFLQADQFYKYRIRNLFKIPDEKMITGWKLGICSLLTSFTTVLSVMPFDNIKTYLQKHNIELKDGSRVKTNENQFTVRNAIKGIYAKRGIRGFYVGWRVRICVNFINSSFTVVLLEWIENQAHGL</sequence>
<evidence type="ECO:0000256" key="6">
    <source>
        <dbReference type="ARBA" id="ARBA00022989"/>
    </source>
</evidence>
<feature type="repeat" description="Solcar" evidence="9">
    <location>
        <begin position="212"/>
        <end position="308"/>
    </location>
</feature>
<dbReference type="PROSITE" id="PS50920">
    <property type="entry name" value="SOLCAR"/>
    <property type="match status" value="2"/>
</dbReference>
<comment type="caution">
    <text evidence="11">The sequence shown here is derived from an EMBL/GenBank/DDBJ whole genome shotgun (WGS) entry which is preliminary data.</text>
</comment>
<dbReference type="InterPro" id="IPR023395">
    <property type="entry name" value="MCP_dom_sf"/>
</dbReference>
<dbReference type="Proteomes" id="UP001295684">
    <property type="component" value="Unassembled WGS sequence"/>
</dbReference>
<feature type="repeat" description="Solcar" evidence="9">
    <location>
        <begin position="20"/>
        <end position="104"/>
    </location>
</feature>
<proteinExistence type="inferred from homology"/>
<comment type="subcellular location">
    <subcellularLocation>
        <location evidence="1">Mitochondrion membrane</location>
        <topology evidence="1">Multi-pass membrane protein</topology>
    </subcellularLocation>
</comment>
<evidence type="ECO:0000313" key="12">
    <source>
        <dbReference type="Proteomes" id="UP001295684"/>
    </source>
</evidence>
<keyword evidence="7" id="KW-0496">Mitochondrion</keyword>
<protein>
    <recommendedName>
        <fullName evidence="13">Mitochondrial carrier protein</fullName>
    </recommendedName>
</protein>
<dbReference type="AlphaFoldDB" id="A0AAD1UE38"/>
<evidence type="ECO:0000256" key="3">
    <source>
        <dbReference type="ARBA" id="ARBA00022448"/>
    </source>
</evidence>
<keyword evidence="5" id="KW-0677">Repeat</keyword>
<evidence type="ECO:0000256" key="8">
    <source>
        <dbReference type="ARBA" id="ARBA00023136"/>
    </source>
</evidence>
<evidence type="ECO:0000256" key="4">
    <source>
        <dbReference type="ARBA" id="ARBA00022692"/>
    </source>
</evidence>
<evidence type="ECO:0000256" key="2">
    <source>
        <dbReference type="ARBA" id="ARBA00006375"/>
    </source>
</evidence>
<organism evidence="11 12">
    <name type="scientific">Euplotes crassus</name>
    <dbReference type="NCBI Taxonomy" id="5936"/>
    <lineage>
        <taxon>Eukaryota</taxon>
        <taxon>Sar</taxon>
        <taxon>Alveolata</taxon>
        <taxon>Ciliophora</taxon>
        <taxon>Intramacronucleata</taxon>
        <taxon>Spirotrichea</taxon>
        <taxon>Hypotrichia</taxon>
        <taxon>Euplotida</taxon>
        <taxon>Euplotidae</taxon>
        <taxon>Moneuplotes</taxon>
    </lineage>
</organism>
<dbReference type="Gene3D" id="1.50.40.10">
    <property type="entry name" value="Mitochondrial carrier domain"/>
    <property type="match status" value="1"/>
</dbReference>
<evidence type="ECO:0000256" key="5">
    <source>
        <dbReference type="ARBA" id="ARBA00022737"/>
    </source>
</evidence>
<dbReference type="InterPro" id="IPR049563">
    <property type="entry name" value="TXTP-like"/>
</dbReference>
<dbReference type="Pfam" id="PF00153">
    <property type="entry name" value="Mito_carr"/>
    <property type="match status" value="2"/>
</dbReference>
<name>A0AAD1UE38_EUPCR</name>
<keyword evidence="12" id="KW-1185">Reference proteome</keyword>
<dbReference type="GO" id="GO:0031966">
    <property type="term" value="C:mitochondrial membrane"/>
    <property type="evidence" value="ECO:0007669"/>
    <property type="project" value="UniProtKB-SubCell"/>
</dbReference>
<dbReference type="PANTHER" id="PTHR45788:SF4">
    <property type="entry name" value="TRICARBOXYLATE TRANSPORT PROTEIN, MITOCHONDRIAL"/>
    <property type="match status" value="1"/>
</dbReference>
<dbReference type="EMBL" id="CAMPGE010008237">
    <property type="protein sequence ID" value="CAI2367142.1"/>
    <property type="molecule type" value="Genomic_DNA"/>
</dbReference>
<keyword evidence="8 9" id="KW-0472">Membrane</keyword>
<gene>
    <name evidence="11" type="ORF">ECRASSUSDP1_LOCUS8419</name>
</gene>
<dbReference type="InterPro" id="IPR018108">
    <property type="entry name" value="MCP_transmembrane"/>
</dbReference>
<accession>A0AAD1UE38</accession>
<evidence type="ECO:0000313" key="11">
    <source>
        <dbReference type="EMBL" id="CAI2367142.1"/>
    </source>
</evidence>
<keyword evidence="3 10" id="KW-0813">Transport</keyword>